<keyword evidence="5" id="KW-1185">Reference proteome</keyword>
<evidence type="ECO:0000256" key="2">
    <source>
        <dbReference type="ARBA" id="ARBA00023295"/>
    </source>
</evidence>
<evidence type="ECO:0000256" key="1">
    <source>
        <dbReference type="ARBA" id="ARBA00022801"/>
    </source>
</evidence>
<evidence type="ECO:0000313" key="4">
    <source>
        <dbReference type="EMBL" id="MFC0391971.1"/>
    </source>
</evidence>
<dbReference type="Gene3D" id="3.90.245.10">
    <property type="entry name" value="Ribonucleoside hydrolase-like"/>
    <property type="match status" value="1"/>
</dbReference>
<keyword evidence="1 4" id="KW-0378">Hydrolase</keyword>
<proteinExistence type="predicted"/>
<dbReference type="RefSeq" id="WP_204820321.1">
    <property type="nucleotide sequence ID" value="NZ_JANHOF010000007.1"/>
</dbReference>
<dbReference type="InterPro" id="IPR036452">
    <property type="entry name" value="Ribo_hydro-like"/>
</dbReference>
<keyword evidence="2" id="KW-0326">Glycosidase</keyword>
<comment type="caution">
    <text evidence="4">The sequence shown here is derived from an EMBL/GenBank/DDBJ whole genome shotgun (WGS) entry which is preliminary data.</text>
</comment>
<accession>A0ABV6J803</accession>
<dbReference type="Proteomes" id="UP001589818">
    <property type="component" value="Unassembled WGS sequence"/>
</dbReference>
<protein>
    <submittedName>
        <fullName evidence="4">Nucleoside hydrolase</fullName>
    </submittedName>
</protein>
<dbReference type="GO" id="GO:0016787">
    <property type="term" value="F:hydrolase activity"/>
    <property type="evidence" value="ECO:0007669"/>
    <property type="project" value="UniProtKB-KW"/>
</dbReference>
<sequence length="312" mass="33462">MKPIILDVDTGIDDMMAIAYAAHSPELRLLGLTTQFGNVSTEEATRNTLYVLEMLGREDVPVYAGASKPFARPEVLGHAKHVHGEDGLGGALGGAAPKGQVGSMTAAEFMVDQVRRMPGEVTIIAVGPLTNLALAVQADPEFVRLVGQVVIMGGAATVPGNVTPYAEANTHSDPEAADYVFRSGLSITMVGLDVTMKTLLPRTKLQEWRNKETKLAHFMADAADFYMNAYETWNPGIGGCALHDPLAVGIVIDPSFCRVETMPIEVDVEDGAPTLGRTHVSETSSRSSDIHVCIEVDADRFLDHFMSRAVQA</sequence>
<dbReference type="PANTHER" id="PTHR12304:SF4">
    <property type="entry name" value="URIDINE NUCLEOSIDASE"/>
    <property type="match status" value="1"/>
</dbReference>
<evidence type="ECO:0000313" key="5">
    <source>
        <dbReference type="Proteomes" id="UP001589818"/>
    </source>
</evidence>
<gene>
    <name evidence="4" type="ORF">ACFFJ8_11420</name>
</gene>
<dbReference type="PANTHER" id="PTHR12304">
    <property type="entry name" value="INOSINE-URIDINE PREFERRING NUCLEOSIDE HYDROLASE"/>
    <property type="match status" value="1"/>
</dbReference>
<dbReference type="Pfam" id="PF01156">
    <property type="entry name" value="IU_nuc_hydro"/>
    <property type="match status" value="1"/>
</dbReference>
<feature type="domain" description="Inosine/uridine-preferring nucleoside hydrolase" evidence="3">
    <location>
        <begin position="4"/>
        <end position="303"/>
    </location>
</feature>
<organism evidence="4 5">
    <name type="scientific">Paenibacillus mendelii</name>
    <dbReference type="NCBI Taxonomy" id="206163"/>
    <lineage>
        <taxon>Bacteria</taxon>
        <taxon>Bacillati</taxon>
        <taxon>Bacillota</taxon>
        <taxon>Bacilli</taxon>
        <taxon>Bacillales</taxon>
        <taxon>Paenibacillaceae</taxon>
        <taxon>Paenibacillus</taxon>
    </lineage>
</organism>
<dbReference type="InterPro" id="IPR023186">
    <property type="entry name" value="IUNH"/>
</dbReference>
<dbReference type="CDD" id="cd02650">
    <property type="entry name" value="nuc_hydro_CaPnhB"/>
    <property type="match status" value="1"/>
</dbReference>
<evidence type="ECO:0000259" key="3">
    <source>
        <dbReference type="Pfam" id="PF01156"/>
    </source>
</evidence>
<dbReference type="SUPFAM" id="SSF53590">
    <property type="entry name" value="Nucleoside hydrolase"/>
    <property type="match status" value="1"/>
</dbReference>
<dbReference type="EMBL" id="JBHLVF010000013">
    <property type="protein sequence ID" value="MFC0391971.1"/>
    <property type="molecule type" value="Genomic_DNA"/>
</dbReference>
<dbReference type="InterPro" id="IPR001910">
    <property type="entry name" value="Inosine/uridine_hydrolase_dom"/>
</dbReference>
<reference evidence="4 5" key="1">
    <citation type="submission" date="2024-09" db="EMBL/GenBank/DDBJ databases">
        <authorList>
            <person name="Sun Q."/>
            <person name="Mori K."/>
        </authorList>
    </citation>
    <scope>NUCLEOTIDE SEQUENCE [LARGE SCALE GENOMIC DNA]</scope>
    <source>
        <strain evidence="4 5">CCM 4839</strain>
    </source>
</reference>
<name>A0ABV6J803_9BACL</name>